<accession>A0A249XSH6</accession>
<evidence type="ECO:0000313" key="2">
    <source>
        <dbReference type="Proteomes" id="UP000226037"/>
    </source>
</evidence>
<evidence type="ECO:0000313" key="1">
    <source>
        <dbReference type="EMBL" id="ASZ74697.1"/>
    </source>
</evidence>
<sequence length="156" mass="17052">MAEPNVRLGGSGLTTMTFRGTRLAYLQTLQDTPPQPVAGAQVVQPIDAETPLEIVTALAVGAGSLRLTFYELWNEPVWSRLPGLEGTNNLLDVLKRQVQMGEVTCRKLIKSPSGITRARVYHGCVITDIDEGEQINIGTMTLPKTITLQYVRTTTV</sequence>
<protein>
    <recommendedName>
        <fullName evidence="3">Tail tube protein</fullName>
    </recommendedName>
</protein>
<gene>
    <name evidence="1" type="ORF">SEA_PHABBA_128</name>
</gene>
<organism evidence="1 2">
    <name type="scientific">Mycobacterium phage Phabba</name>
    <dbReference type="NCBI Taxonomy" id="2027899"/>
    <lineage>
        <taxon>Viruses</taxon>
        <taxon>Duplodnaviria</taxon>
        <taxon>Heunggongvirae</taxon>
        <taxon>Uroviricota</taxon>
        <taxon>Caudoviricetes</taxon>
        <taxon>Ceeclamvirinae</taxon>
        <taxon>Myrnavirus</taxon>
        <taxon>Myrnavirus phabba</taxon>
        <taxon>Myranavirus phabba</taxon>
    </lineage>
</organism>
<dbReference type="EMBL" id="MF668280">
    <property type="protein sequence ID" value="ASZ74697.1"/>
    <property type="molecule type" value="Genomic_DNA"/>
</dbReference>
<evidence type="ECO:0008006" key="3">
    <source>
        <dbReference type="Google" id="ProtNLM"/>
    </source>
</evidence>
<reference evidence="2" key="1">
    <citation type="submission" date="2017-08" db="EMBL/GenBank/DDBJ databases">
        <authorList>
            <person name="de Groot N.N."/>
        </authorList>
    </citation>
    <scope>NUCLEOTIDE SEQUENCE [LARGE SCALE GENOMIC DNA]</scope>
</reference>
<dbReference type="Proteomes" id="UP000226037">
    <property type="component" value="Segment"/>
</dbReference>
<keyword evidence="2" id="KW-1185">Reference proteome</keyword>
<name>A0A249XSH6_9CAUD</name>
<proteinExistence type="predicted"/>